<reference evidence="2" key="1">
    <citation type="submission" date="2020-04" db="EMBL/GenBank/DDBJ databases">
        <authorList>
            <person name="Chiriac C."/>
            <person name="Salcher M."/>
            <person name="Ghai R."/>
            <person name="Kavagutti S V."/>
        </authorList>
    </citation>
    <scope>NUCLEOTIDE SEQUENCE</scope>
</reference>
<name>A0A6J5LPA8_9CAUD</name>
<gene>
    <name evidence="2" type="ORF">UFOVP257_291</name>
</gene>
<feature type="region of interest" description="Disordered" evidence="1">
    <location>
        <begin position="1"/>
        <end position="29"/>
    </location>
</feature>
<evidence type="ECO:0000313" key="2">
    <source>
        <dbReference type="EMBL" id="CAB4133569.1"/>
    </source>
</evidence>
<evidence type="ECO:0000256" key="1">
    <source>
        <dbReference type="SAM" id="MobiDB-lite"/>
    </source>
</evidence>
<sequence>MNLTVTFTRSNPSTPFFGTDQDSSSSNKSDHEVLNAFMSTTFGSRWTESITDNTGTIIVSDITSEEIEWMNTNLNNSKSALHSAHQRFMDYCTTNHIDIVATFA</sequence>
<protein>
    <submittedName>
        <fullName evidence="2">Uncharacterized protein</fullName>
    </submittedName>
</protein>
<organism evidence="2">
    <name type="scientific">uncultured Caudovirales phage</name>
    <dbReference type="NCBI Taxonomy" id="2100421"/>
    <lineage>
        <taxon>Viruses</taxon>
        <taxon>Duplodnaviria</taxon>
        <taxon>Heunggongvirae</taxon>
        <taxon>Uroviricota</taxon>
        <taxon>Caudoviricetes</taxon>
        <taxon>Peduoviridae</taxon>
        <taxon>Maltschvirus</taxon>
        <taxon>Maltschvirus maltsch</taxon>
    </lineage>
</organism>
<dbReference type="EMBL" id="LR796274">
    <property type="protein sequence ID" value="CAB4133569.1"/>
    <property type="molecule type" value="Genomic_DNA"/>
</dbReference>
<accession>A0A6J5LPA8</accession>
<proteinExistence type="predicted"/>
<feature type="compositionally biased region" description="Polar residues" evidence="1">
    <location>
        <begin position="1"/>
        <end position="27"/>
    </location>
</feature>